<dbReference type="EMBL" id="KQ430454">
    <property type="protein sequence ID" value="KOF64120.1"/>
    <property type="molecule type" value="Genomic_DNA"/>
</dbReference>
<dbReference type="STRING" id="37653.A0A0L8FJA8"/>
<reference evidence="3" key="1">
    <citation type="submission" date="2015-07" db="EMBL/GenBank/DDBJ databases">
        <title>MeaNS - Measles Nucleotide Surveillance Program.</title>
        <authorList>
            <person name="Tran T."/>
            <person name="Druce J."/>
        </authorList>
    </citation>
    <scope>NUCLEOTIDE SEQUENCE</scope>
    <source>
        <strain evidence="3">UCB-OBI-ISO-001</strain>
        <tissue evidence="3">Gonad</tissue>
    </source>
</reference>
<feature type="chain" id="PRO_5005582424" description="Kinesin-like KIF1-type domain-containing protein" evidence="1">
    <location>
        <begin position="18"/>
        <end position="399"/>
    </location>
</feature>
<gene>
    <name evidence="3" type="ORF">OCBIM_22017734mg</name>
</gene>
<feature type="signal peptide" evidence="1">
    <location>
        <begin position="1"/>
        <end position="17"/>
    </location>
</feature>
<proteinExistence type="predicted"/>
<dbReference type="InterPro" id="IPR022140">
    <property type="entry name" value="Kinesin-like_KIF1-typ"/>
</dbReference>
<protein>
    <recommendedName>
        <fullName evidence="2">Kinesin-like KIF1-type domain-containing protein</fullName>
    </recommendedName>
</protein>
<keyword evidence="1" id="KW-0732">Signal</keyword>
<evidence type="ECO:0000313" key="3">
    <source>
        <dbReference type="EMBL" id="KOF64120.1"/>
    </source>
</evidence>
<dbReference type="Pfam" id="PF12423">
    <property type="entry name" value="KIF1B"/>
    <property type="match status" value="1"/>
</dbReference>
<feature type="domain" description="Kinesin-like KIF1-type" evidence="2">
    <location>
        <begin position="129"/>
        <end position="170"/>
    </location>
</feature>
<evidence type="ECO:0000259" key="2">
    <source>
        <dbReference type="Pfam" id="PF12423"/>
    </source>
</evidence>
<name>A0A0L8FJA8_OCTBM</name>
<dbReference type="AlphaFoldDB" id="A0A0L8FJA8"/>
<evidence type="ECO:0000256" key="1">
    <source>
        <dbReference type="SAM" id="SignalP"/>
    </source>
</evidence>
<dbReference type="OrthoDB" id="3176171at2759"/>
<accession>A0A0L8FJA8</accession>
<sequence length="399" mass="45517">MFLFFLGSNHLYLFVNPFVVDQDPNLPKDISWEYAQKEIAMASGYAEAMLSGLTKDQQITQENVLEILPMVSEVNALSDELNKYKSFEVVLMSSAAQQGRGDNEKNIDVMVKMTDLLTENVWFWERGRFMNRRYLMQELYQDYEDGEDVSKIPQKDDPFWEAPEEELVGTANIFLQSLSYNLEFEDCILVSDYKGEEEGSITVNVAPCTSTGIVLKEETFVEDPRALLGEPFYFKVTVKDASVYKKRFMKGLKVSYRLNPKSVFTDTELVKGMLNPVFNHSKVFTFDPLTADQIAFFEAGSITFWLYTAQDDTTELKDTQMTTQDGSIETSALGDKNEIISLYVFGEDEEELASELDNGNGLIDYCKVAHLCYDDKMKPKTEVSISSRLKEEMVKCRGP</sequence>
<organism evidence="3">
    <name type="scientific">Octopus bimaculoides</name>
    <name type="common">California two-spotted octopus</name>
    <dbReference type="NCBI Taxonomy" id="37653"/>
    <lineage>
        <taxon>Eukaryota</taxon>
        <taxon>Metazoa</taxon>
        <taxon>Spiralia</taxon>
        <taxon>Lophotrochozoa</taxon>
        <taxon>Mollusca</taxon>
        <taxon>Cephalopoda</taxon>
        <taxon>Coleoidea</taxon>
        <taxon>Octopodiformes</taxon>
        <taxon>Octopoda</taxon>
        <taxon>Incirrata</taxon>
        <taxon>Octopodidae</taxon>
        <taxon>Octopus</taxon>
    </lineage>
</organism>